<dbReference type="EMBL" id="JYIZ01000051">
    <property type="protein sequence ID" value="KJL39243.1"/>
    <property type="molecule type" value="Genomic_DNA"/>
</dbReference>
<name>A0A0M2GZE1_9MICO</name>
<dbReference type="EC" id="3.-.-.-" evidence="2"/>
<dbReference type="PANTHER" id="PTHR43194:SF2">
    <property type="entry name" value="PEROXISOMAL MEMBRANE PROTEIN LPX1"/>
    <property type="match status" value="1"/>
</dbReference>
<keyword evidence="2" id="KW-0378">Hydrolase</keyword>
<dbReference type="InterPro" id="IPR000073">
    <property type="entry name" value="AB_hydrolase_1"/>
</dbReference>
<feature type="domain" description="AB hydrolase-1" evidence="1">
    <location>
        <begin position="24"/>
        <end position="252"/>
    </location>
</feature>
<organism evidence="2 3">
    <name type="scientific">Microbacterium terrae</name>
    <dbReference type="NCBI Taxonomy" id="69369"/>
    <lineage>
        <taxon>Bacteria</taxon>
        <taxon>Bacillati</taxon>
        <taxon>Actinomycetota</taxon>
        <taxon>Actinomycetes</taxon>
        <taxon>Micrococcales</taxon>
        <taxon>Microbacteriaceae</taxon>
        <taxon>Microbacterium</taxon>
    </lineage>
</organism>
<proteinExistence type="predicted"/>
<dbReference type="RefSeq" id="WP_045276019.1">
    <property type="nucleotide sequence ID" value="NZ_BAAAUP010000001.1"/>
</dbReference>
<dbReference type="STRING" id="92835.RS81_02086"/>
<dbReference type="Pfam" id="PF00561">
    <property type="entry name" value="Abhydrolase_1"/>
    <property type="match status" value="1"/>
</dbReference>
<dbReference type="InterPro" id="IPR050228">
    <property type="entry name" value="Carboxylesterase_BioH"/>
</dbReference>
<dbReference type="AlphaFoldDB" id="A0A0M2GZE1"/>
<reference evidence="2 3" key="1">
    <citation type="submission" date="2015-02" db="EMBL/GenBank/DDBJ databases">
        <title>Draft genome sequences of ten Microbacterium spp. with emphasis on heavy metal contaminated environments.</title>
        <authorList>
            <person name="Corretto E."/>
        </authorList>
    </citation>
    <scope>NUCLEOTIDE SEQUENCE [LARGE SCALE GENOMIC DNA]</scope>
    <source>
        <strain evidence="2 3">DSM 12510</strain>
    </source>
</reference>
<protein>
    <submittedName>
        <fullName evidence="2">AB hydrolase superfamily protein YdjP</fullName>
        <ecNumber evidence="2">3.-.-.-</ecNumber>
    </submittedName>
</protein>
<dbReference type="SUPFAM" id="SSF53474">
    <property type="entry name" value="alpha/beta-Hydrolases"/>
    <property type="match status" value="1"/>
</dbReference>
<comment type="caution">
    <text evidence="2">The sequence shown here is derived from an EMBL/GenBank/DDBJ whole genome shotgun (WGS) entry which is preliminary data.</text>
</comment>
<dbReference type="OrthoDB" id="3396704at2"/>
<dbReference type="PRINTS" id="PR00412">
    <property type="entry name" value="EPOXHYDRLASE"/>
</dbReference>
<dbReference type="PANTHER" id="PTHR43194">
    <property type="entry name" value="HYDROLASE ALPHA/BETA FOLD FAMILY"/>
    <property type="match status" value="1"/>
</dbReference>
<dbReference type="GO" id="GO:0016787">
    <property type="term" value="F:hydrolase activity"/>
    <property type="evidence" value="ECO:0007669"/>
    <property type="project" value="UniProtKB-KW"/>
</dbReference>
<gene>
    <name evidence="2" type="primary">ydjP</name>
    <name evidence="2" type="ORF">RS81_02086</name>
</gene>
<accession>A0A0M2GZE1</accession>
<sequence>MTALRADDGVRIEYTESGDPRGRPVVLLAGFTAPATSWLYQLKPLREAGYRVIAVDLRGHGASERPASGVDMDRRGADVRDVLDGLDLHDAVLVGASMGGNTVWSYLAQFGASRVGAVVVVDQTPKMLNTDDWPHGFYGYDEANVDTYFAEKIPDTDHGTPLGRRGLRLVRLLRAMKGAERGLTPGELALLNDHARRDWRDTIATTDVPVLFVAGAESEFWPSAHAAAAAVLAPRGEAVVIRNDGHAANIEQPKAFNAALLSFLGRD</sequence>
<dbReference type="InterPro" id="IPR029058">
    <property type="entry name" value="AB_hydrolase_fold"/>
</dbReference>
<evidence type="ECO:0000259" key="1">
    <source>
        <dbReference type="Pfam" id="PF00561"/>
    </source>
</evidence>
<keyword evidence="3" id="KW-1185">Reference proteome</keyword>
<evidence type="ECO:0000313" key="3">
    <source>
        <dbReference type="Proteomes" id="UP000033956"/>
    </source>
</evidence>
<dbReference type="Proteomes" id="UP000033956">
    <property type="component" value="Unassembled WGS sequence"/>
</dbReference>
<dbReference type="InterPro" id="IPR000639">
    <property type="entry name" value="Epox_hydrolase-like"/>
</dbReference>
<dbReference type="Gene3D" id="3.40.50.1820">
    <property type="entry name" value="alpha/beta hydrolase"/>
    <property type="match status" value="1"/>
</dbReference>
<evidence type="ECO:0000313" key="2">
    <source>
        <dbReference type="EMBL" id="KJL39243.1"/>
    </source>
</evidence>
<dbReference type="PATRIC" id="fig|92835.4.peg.2117"/>
<dbReference type="PRINTS" id="PR00111">
    <property type="entry name" value="ABHYDROLASE"/>
</dbReference>